<dbReference type="Proteomes" id="UP000502756">
    <property type="component" value="Chromosome"/>
</dbReference>
<reference evidence="1 2" key="1">
    <citation type="submission" date="2020-05" db="EMBL/GenBank/DDBJ databases">
        <title>Genome sequencing of Spirosoma sp. TS118.</title>
        <authorList>
            <person name="Lee J.-H."/>
            <person name="Jeong S."/>
            <person name="Zhao L."/>
            <person name="Jung J.-H."/>
            <person name="Kim M.-K."/>
            <person name="Lim S."/>
        </authorList>
    </citation>
    <scope>NUCLEOTIDE SEQUENCE [LARGE SCALE GENOMIC DNA]</scope>
    <source>
        <strain evidence="1 2">TS118</strain>
    </source>
</reference>
<evidence type="ECO:0000313" key="1">
    <source>
        <dbReference type="EMBL" id="QJW89144.1"/>
    </source>
</evidence>
<name>A0A6M5Y6P5_9BACT</name>
<dbReference type="AlphaFoldDB" id="A0A6M5Y6P5"/>
<dbReference type="EMBL" id="CP053435">
    <property type="protein sequence ID" value="QJW89144.1"/>
    <property type="molecule type" value="Genomic_DNA"/>
</dbReference>
<sequence>MSWKFGGIYLKHDFGCDPVLALNRLDINKRFTYERVRFSDTVAHFFEPTAIGIIGDVTLVHNRPLAYDHSYNADTYTNADHRLLVLSREIECVVFYLDGSTDSYGLAHFRDGRRVGHFSQLGGEVVVQEGDFDRKDSTAEAAMFDRLEQFTGISFNQLMLDEKPIMYVFTETGF</sequence>
<dbReference type="RefSeq" id="WP_171738982.1">
    <property type="nucleotide sequence ID" value="NZ_CP053435.1"/>
</dbReference>
<dbReference type="KEGG" id="stae:HNV11_06935"/>
<proteinExistence type="predicted"/>
<protein>
    <submittedName>
        <fullName evidence="1">Uncharacterized protein</fullName>
    </submittedName>
</protein>
<gene>
    <name evidence="1" type="ORF">HNV11_06935</name>
</gene>
<evidence type="ECO:0000313" key="2">
    <source>
        <dbReference type="Proteomes" id="UP000502756"/>
    </source>
</evidence>
<organism evidence="1 2">
    <name type="scientific">Spirosoma taeanense</name>
    <dbReference type="NCBI Taxonomy" id="2735870"/>
    <lineage>
        <taxon>Bacteria</taxon>
        <taxon>Pseudomonadati</taxon>
        <taxon>Bacteroidota</taxon>
        <taxon>Cytophagia</taxon>
        <taxon>Cytophagales</taxon>
        <taxon>Cytophagaceae</taxon>
        <taxon>Spirosoma</taxon>
    </lineage>
</organism>
<accession>A0A6M5Y6P5</accession>
<keyword evidence="2" id="KW-1185">Reference proteome</keyword>